<proteinExistence type="predicted"/>
<evidence type="ECO:0000313" key="4">
    <source>
        <dbReference type="Proteomes" id="UP000503003"/>
    </source>
</evidence>
<keyword evidence="1" id="KW-0472">Membrane</keyword>
<feature type="transmembrane region" description="Helical" evidence="1">
    <location>
        <begin position="283"/>
        <end position="306"/>
    </location>
</feature>
<feature type="transmembrane region" description="Helical" evidence="1">
    <location>
        <begin position="167"/>
        <end position="192"/>
    </location>
</feature>
<keyword evidence="1" id="KW-0812">Transmembrane</keyword>
<dbReference type="KEGG" id="vzi:G5S32_16865"/>
<protein>
    <submittedName>
        <fullName evidence="3">Acyltransferase</fullName>
    </submittedName>
</protein>
<evidence type="ECO:0000313" key="3">
    <source>
        <dbReference type="EMBL" id="QIH43659.1"/>
    </source>
</evidence>
<dbReference type="RefSeq" id="WP_165313328.1">
    <property type="nucleotide sequence ID" value="NZ_CP049332.1"/>
</dbReference>
<dbReference type="InterPro" id="IPR002656">
    <property type="entry name" value="Acyl_transf_3_dom"/>
</dbReference>
<feature type="transmembrane region" description="Helical" evidence="1">
    <location>
        <begin position="41"/>
        <end position="61"/>
    </location>
</feature>
<dbReference type="Pfam" id="PF01757">
    <property type="entry name" value="Acyl_transf_3"/>
    <property type="match status" value="1"/>
</dbReference>
<keyword evidence="3" id="KW-0012">Acyltransferase</keyword>
<feature type="transmembrane region" description="Helical" evidence="1">
    <location>
        <begin position="117"/>
        <end position="136"/>
    </location>
</feature>
<feature type="domain" description="Acyltransferase 3" evidence="2">
    <location>
        <begin position="8"/>
        <end position="325"/>
    </location>
</feature>
<dbReference type="GO" id="GO:0016747">
    <property type="term" value="F:acyltransferase activity, transferring groups other than amino-acyl groups"/>
    <property type="evidence" value="ECO:0007669"/>
    <property type="project" value="InterPro"/>
</dbReference>
<gene>
    <name evidence="3" type="ORF">G5S32_16865</name>
</gene>
<keyword evidence="1" id="KW-1133">Transmembrane helix</keyword>
<sequence>MEKNTSLYLDAIRFLAACLVVIYHTSGENITGGFLWQLNVYGHPSVIVFFVLSGYVIAFVADTKEKTLSDYLAARLSRLYSIIVPAIVITLICNEIGGLYISNEYNGPWNENEPNTYARYFAALLMLQNVWGLDLSPTNNGSFWSLSYEFFYYVLFAGIFYCKGFSRFAICTAAIVISGPKIIALAPIWWLGYVAYRLNTTQKIVIPAWLSVSLFSSGLFLLAIVPHFSELFRFQTLHFGDKVAFDYLIGLGFFIHLLGVPQVAKMLSYFLNIAEPTIKRMSYTTFSIYLFHLPIIRLTAGISPYIENPGSWQNILFIYVLTFSVIRLLGSPAERSKRWYKYVVLNQIQKLRLISS</sequence>
<keyword evidence="4" id="KW-1185">Reference proteome</keyword>
<dbReference type="GO" id="GO:0000271">
    <property type="term" value="P:polysaccharide biosynthetic process"/>
    <property type="evidence" value="ECO:0007669"/>
    <property type="project" value="TreeGrafter"/>
</dbReference>
<feature type="transmembrane region" description="Helical" evidence="1">
    <location>
        <begin position="7"/>
        <end position="26"/>
    </location>
</feature>
<dbReference type="AlphaFoldDB" id="A0A6G7CNH4"/>
<evidence type="ECO:0000256" key="1">
    <source>
        <dbReference type="SAM" id="Phobius"/>
    </source>
</evidence>
<accession>A0A6G7CNH4</accession>
<name>A0A6G7CNH4_9VIBR</name>
<dbReference type="EMBL" id="CP049332">
    <property type="protein sequence ID" value="QIH43659.1"/>
    <property type="molecule type" value="Genomic_DNA"/>
</dbReference>
<feature type="transmembrane region" description="Helical" evidence="1">
    <location>
        <begin position="143"/>
        <end position="161"/>
    </location>
</feature>
<dbReference type="GO" id="GO:0016020">
    <property type="term" value="C:membrane"/>
    <property type="evidence" value="ECO:0007669"/>
    <property type="project" value="TreeGrafter"/>
</dbReference>
<feature type="transmembrane region" description="Helical" evidence="1">
    <location>
        <begin position="82"/>
        <end position="102"/>
    </location>
</feature>
<dbReference type="InterPro" id="IPR050879">
    <property type="entry name" value="Acyltransferase_3"/>
</dbReference>
<dbReference type="PANTHER" id="PTHR23028">
    <property type="entry name" value="ACETYLTRANSFERASE"/>
    <property type="match status" value="1"/>
</dbReference>
<evidence type="ECO:0000259" key="2">
    <source>
        <dbReference type="Pfam" id="PF01757"/>
    </source>
</evidence>
<feature type="transmembrane region" description="Helical" evidence="1">
    <location>
        <begin position="312"/>
        <end position="330"/>
    </location>
</feature>
<keyword evidence="3" id="KW-0808">Transferase</keyword>
<feature type="transmembrane region" description="Helical" evidence="1">
    <location>
        <begin position="248"/>
        <end position="271"/>
    </location>
</feature>
<reference evidence="3 4" key="1">
    <citation type="submission" date="2020-02" db="EMBL/GenBank/DDBJ databases">
        <title>A complete genome of a marine bacterium Vibrio sp. ZWAL4003 isolated from the mangrove sediment with the ability to degrade polysaccharides.</title>
        <authorList>
            <person name="Wu J."/>
            <person name="Qu W."/>
            <person name="Zeng R."/>
        </authorList>
    </citation>
    <scope>NUCLEOTIDE SEQUENCE [LARGE SCALE GENOMIC DNA]</scope>
    <source>
        <strain evidence="3 4">ZWAL4003</strain>
    </source>
</reference>
<organism evidence="3 4">
    <name type="scientific">Vibrio ziniensis</name>
    <dbReference type="NCBI Taxonomy" id="2711221"/>
    <lineage>
        <taxon>Bacteria</taxon>
        <taxon>Pseudomonadati</taxon>
        <taxon>Pseudomonadota</taxon>
        <taxon>Gammaproteobacteria</taxon>
        <taxon>Vibrionales</taxon>
        <taxon>Vibrionaceae</taxon>
        <taxon>Vibrio</taxon>
    </lineage>
</organism>
<dbReference type="Proteomes" id="UP000503003">
    <property type="component" value="Chromosome 2"/>
</dbReference>
<dbReference type="PANTHER" id="PTHR23028:SF53">
    <property type="entry name" value="ACYL_TRANSF_3 DOMAIN-CONTAINING PROTEIN"/>
    <property type="match status" value="1"/>
</dbReference>
<feature type="transmembrane region" description="Helical" evidence="1">
    <location>
        <begin position="204"/>
        <end position="228"/>
    </location>
</feature>